<organism evidence="3 4">
    <name type="scientific">Mugilogobius chulae</name>
    <name type="common">yellowstripe goby</name>
    <dbReference type="NCBI Taxonomy" id="88201"/>
    <lineage>
        <taxon>Eukaryota</taxon>
        <taxon>Metazoa</taxon>
        <taxon>Chordata</taxon>
        <taxon>Craniata</taxon>
        <taxon>Vertebrata</taxon>
        <taxon>Euteleostomi</taxon>
        <taxon>Actinopterygii</taxon>
        <taxon>Neopterygii</taxon>
        <taxon>Teleostei</taxon>
        <taxon>Neoteleostei</taxon>
        <taxon>Acanthomorphata</taxon>
        <taxon>Gobiaria</taxon>
        <taxon>Gobiiformes</taxon>
        <taxon>Gobioidei</taxon>
        <taxon>Gobiidae</taxon>
        <taxon>Gobionellinae</taxon>
        <taxon>Mugilogobius</taxon>
    </lineage>
</organism>
<feature type="region of interest" description="Disordered" evidence="1">
    <location>
        <begin position="40"/>
        <end position="70"/>
    </location>
</feature>
<name>A0AAW0N4M5_9GOBI</name>
<dbReference type="Gene3D" id="2.60.40.2440">
    <property type="entry name" value="Carbohydrate binding type-21 domain"/>
    <property type="match status" value="1"/>
</dbReference>
<dbReference type="GO" id="GO:0000164">
    <property type="term" value="C:protein phosphatase type 1 complex"/>
    <property type="evidence" value="ECO:0007669"/>
    <property type="project" value="TreeGrafter"/>
</dbReference>
<dbReference type="InterPro" id="IPR005036">
    <property type="entry name" value="CBM21_dom"/>
</dbReference>
<sequence>MDFVQKRGSSSGASGLLLVPGSNLLDFDLDLDDDDEDVVIGIRPKSSPQPRRKTSVEEEESDISEPPSLSGTRRVSFADAVGLNLVQVKEFDKWDIPLLPNFLDVANKDDDDYFISPFNFSLPFEESLPKVLEQKVDLESVELLPGTTILKGVIRVLNISFTKAVYVRTSLDNWVSHFDLLAEFVPGSSDGHSDSFAFKLTLVPPFAEQGARVDFCVRYETPNGTFWDNNNNKNYVVFCHKRRKEDQDKPQKENVSKKSCLKTASRSVSGKKACLLRSEKTLQQM</sequence>
<comment type="caution">
    <text evidence="3">The sequence shown here is derived from an EMBL/GenBank/DDBJ whole genome shotgun (WGS) entry which is preliminary data.</text>
</comment>
<dbReference type="CDD" id="cd22255">
    <property type="entry name" value="PBD_PPP1R3A"/>
    <property type="match status" value="1"/>
</dbReference>
<protein>
    <recommendedName>
        <fullName evidence="2">CBM21 domain-containing protein</fullName>
    </recommendedName>
</protein>
<dbReference type="InterPro" id="IPR038175">
    <property type="entry name" value="CBM21_dom_sf"/>
</dbReference>
<accession>A0AAW0N4M5</accession>
<feature type="domain" description="CBM21" evidence="2">
    <location>
        <begin position="130"/>
        <end position="238"/>
    </location>
</feature>
<dbReference type="PANTHER" id="PTHR12307:SF2">
    <property type="entry name" value="PROTEIN PHOSPHATASE 1 REGULATORY SUBUNIT 3A"/>
    <property type="match status" value="1"/>
</dbReference>
<dbReference type="AlphaFoldDB" id="A0AAW0N4M5"/>
<dbReference type="PANTHER" id="PTHR12307">
    <property type="entry name" value="PROTEIN PHOSPHATASE 1 REGULATORY SUBUNIT"/>
    <property type="match status" value="1"/>
</dbReference>
<dbReference type="Pfam" id="PF03370">
    <property type="entry name" value="CBM_21"/>
    <property type="match status" value="1"/>
</dbReference>
<evidence type="ECO:0000313" key="3">
    <source>
        <dbReference type="EMBL" id="KAK7891614.1"/>
    </source>
</evidence>
<dbReference type="EMBL" id="JBBPFD010000017">
    <property type="protein sequence ID" value="KAK7891614.1"/>
    <property type="molecule type" value="Genomic_DNA"/>
</dbReference>
<dbReference type="GO" id="GO:2001069">
    <property type="term" value="F:glycogen binding"/>
    <property type="evidence" value="ECO:0007669"/>
    <property type="project" value="TreeGrafter"/>
</dbReference>
<keyword evidence="4" id="KW-1185">Reference proteome</keyword>
<dbReference type="Proteomes" id="UP001460270">
    <property type="component" value="Unassembled WGS sequence"/>
</dbReference>
<dbReference type="PROSITE" id="PS51159">
    <property type="entry name" value="CBM21"/>
    <property type="match status" value="1"/>
</dbReference>
<proteinExistence type="predicted"/>
<dbReference type="InterPro" id="IPR050782">
    <property type="entry name" value="PP1_regulatory_subunit_3"/>
</dbReference>
<gene>
    <name evidence="3" type="ORF">WMY93_023577</name>
</gene>
<dbReference type="GO" id="GO:0005979">
    <property type="term" value="P:regulation of glycogen biosynthetic process"/>
    <property type="evidence" value="ECO:0007669"/>
    <property type="project" value="TreeGrafter"/>
</dbReference>
<evidence type="ECO:0000256" key="1">
    <source>
        <dbReference type="SAM" id="MobiDB-lite"/>
    </source>
</evidence>
<evidence type="ECO:0000259" key="2">
    <source>
        <dbReference type="PROSITE" id="PS51159"/>
    </source>
</evidence>
<reference evidence="4" key="1">
    <citation type="submission" date="2024-04" db="EMBL/GenBank/DDBJ databases">
        <title>Salinicola lusitanus LLJ914,a marine bacterium isolated from the Okinawa Trough.</title>
        <authorList>
            <person name="Li J."/>
        </authorList>
    </citation>
    <scope>NUCLEOTIDE SEQUENCE [LARGE SCALE GENOMIC DNA]</scope>
</reference>
<dbReference type="GO" id="GO:0008157">
    <property type="term" value="F:protein phosphatase 1 binding"/>
    <property type="evidence" value="ECO:0007669"/>
    <property type="project" value="TreeGrafter"/>
</dbReference>
<evidence type="ECO:0000313" key="4">
    <source>
        <dbReference type="Proteomes" id="UP001460270"/>
    </source>
</evidence>